<dbReference type="Gene3D" id="3.90.470.20">
    <property type="entry name" value="4'-phosphopantetheinyl transferase domain"/>
    <property type="match status" value="2"/>
</dbReference>
<proteinExistence type="inferred from homology"/>
<sequence>MNNLFNLNLKYFTLERVNIFYYSFQNREILKRHCKEYFISCLSAQDLDKAYTYKLPVLIQRTIASKALTRLILSNYLNNKRPVDITIQVGQYGKPFIPNSTIYFSISHCETAFLMGVSKDDELGVDIENLKGYSYHHLVDMVLSVEEKKYYQSMPIELQEQTFLSFWTKKEALLKANGTGIKDNLNQLDTIKLFNKQYRPQYWCREIVIDKDHQAHVVGKYINRGD</sequence>
<comment type="similarity">
    <text evidence="1">Belongs to the P-Pant transferase superfamily. Gsp/Sfp/HetI/AcpT family.</text>
</comment>
<comment type="caution">
    <text evidence="4">The sequence shown here is derived from an EMBL/GenBank/DDBJ whole genome shotgun (WGS) entry which is preliminary data.</text>
</comment>
<dbReference type="GO" id="GO:0019878">
    <property type="term" value="P:lysine biosynthetic process via aminoadipic acid"/>
    <property type="evidence" value="ECO:0007669"/>
    <property type="project" value="TreeGrafter"/>
</dbReference>
<evidence type="ECO:0000313" key="5">
    <source>
        <dbReference type="Proteomes" id="UP000477651"/>
    </source>
</evidence>
<dbReference type="RefSeq" id="WP_163764004.1">
    <property type="nucleotide sequence ID" value="NZ_JAAGYR010000004.1"/>
</dbReference>
<keyword evidence="5" id="KW-1185">Reference proteome</keyword>
<dbReference type="AlphaFoldDB" id="A0A6L9Y4J3"/>
<reference evidence="4 5" key="1">
    <citation type="submission" date="2020-02" db="EMBL/GenBank/DDBJ databases">
        <title>Pelistega sp. NLN82 were isolated from wild rodents of the Hainan Island.</title>
        <authorList>
            <person name="Niu N."/>
            <person name="Zhou J."/>
        </authorList>
    </citation>
    <scope>NUCLEOTIDE SEQUENCE [LARGE SCALE GENOMIC DNA]</scope>
    <source>
        <strain evidence="4 5">NLN82</strain>
    </source>
</reference>
<evidence type="ECO:0000259" key="3">
    <source>
        <dbReference type="Pfam" id="PF01648"/>
    </source>
</evidence>
<evidence type="ECO:0000313" key="4">
    <source>
        <dbReference type="EMBL" id="NEN75311.1"/>
    </source>
</evidence>
<dbReference type="Proteomes" id="UP000477651">
    <property type="component" value="Unassembled WGS sequence"/>
</dbReference>
<gene>
    <name evidence="4" type="ORF">F9B74_03080</name>
</gene>
<name>A0A6L9Y4J3_9BURK</name>
<dbReference type="GO" id="GO:0005829">
    <property type="term" value="C:cytosol"/>
    <property type="evidence" value="ECO:0007669"/>
    <property type="project" value="TreeGrafter"/>
</dbReference>
<dbReference type="Pfam" id="PF01648">
    <property type="entry name" value="ACPS"/>
    <property type="match status" value="1"/>
</dbReference>
<protein>
    <submittedName>
        <fullName evidence="4">4'-phosphopantetheinyl transferase superfamily protein</fullName>
    </submittedName>
</protein>
<evidence type="ECO:0000256" key="2">
    <source>
        <dbReference type="ARBA" id="ARBA00022679"/>
    </source>
</evidence>
<evidence type="ECO:0000256" key="1">
    <source>
        <dbReference type="ARBA" id="ARBA00010990"/>
    </source>
</evidence>
<keyword evidence="2 4" id="KW-0808">Transferase</keyword>
<organism evidence="4 5">
    <name type="scientific">Pelistega ratti</name>
    <dbReference type="NCBI Taxonomy" id="2652177"/>
    <lineage>
        <taxon>Bacteria</taxon>
        <taxon>Pseudomonadati</taxon>
        <taxon>Pseudomonadota</taxon>
        <taxon>Betaproteobacteria</taxon>
        <taxon>Burkholderiales</taxon>
        <taxon>Alcaligenaceae</taxon>
        <taxon>Pelistega</taxon>
    </lineage>
</organism>
<dbReference type="SUPFAM" id="SSF56214">
    <property type="entry name" value="4'-phosphopantetheinyl transferase"/>
    <property type="match status" value="2"/>
</dbReference>
<accession>A0A6L9Y4J3</accession>
<dbReference type="EMBL" id="JAAGYR010000004">
    <property type="protein sequence ID" value="NEN75311.1"/>
    <property type="molecule type" value="Genomic_DNA"/>
</dbReference>
<dbReference type="PANTHER" id="PTHR12215">
    <property type="entry name" value="PHOSPHOPANTETHEINE TRANSFERASE"/>
    <property type="match status" value="1"/>
</dbReference>
<feature type="domain" description="4'-phosphopantetheinyl transferase" evidence="3">
    <location>
        <begin position="123"/>
        <end position="211"/>
    </location>
</feature>
<dbReference type="InterPro" id="IPR050559">
    <property type="entry name" value="P-Pant_transferase_sf"/>
</dbReference>
<dbReference type="PANTHER" id="PTHR12215:SF10">
    <property type="entry name" value="L-AMINOADIPATE-SEMIALDEHYDE DEHYDROGENASE-PHOSPHOPANTETHEINYL TRANSFERASE"/>
    <property type="match status" value="1"/>
</dbReference>
<dbReference type="GO" id="GO:0000287">
    <property type="term" value="F:magnesium ion binding"/>
    <property type="evidence" value="ECO:0007669"/>
    <property type="project" value="InterPro"/>
</dbReference>
<dbReference type="InterPro" id="IPR037143">
    <property type="entry name" value="4-PPantetheinyl_Trfase_dom_sf"/>
</dbReference>
<dbReference type="InterPro" id="IPR008278">
    <property type="entry name" value="4-PPantetheinyl_Trfase_dom"/>
</dbReference>
<dbReference type="GO" id="GO:0008897">
    <property type="term" value="F:holo-[acyl-carrier-protein] synthase activity"/>
    <property type="evidence" value="ECO:0007669"/>
    <property type="project" value="InterPro"/>
</dbReference>